<proteinExistence type="predicted"/>
<accession>A0A5C8HNI8</accession>
<comment type="caution">
    <text evidence="2">The sequence shown here is derived from an EMBL/GenBank/DDBJ whole genome shotgun (WGS) entry which is preliminary data.</text>
</comment>
<gene>
    <name evidence="2" type="ORF">FVP60_11700</name>
</gene>
<organism evidence="2 3">
    <name type="scientific">Microbacterium mitrae</name>
    <dbReference type="NCBI Taxonomy" id="664640"/>
    <lineage>
        <taxon>Bacteria</taxon>
        <taxon>Bacillati</taxon>
        <taxon>Actinomycetota</taxon>
        <taxon>Actinomycetes</taxon>
        <taxon>Micrococcales</taxon>
        <taxon>Microbacteriaceae</taxon>
        <taxon>Microbacterium</taxon>
    </lineage>
</organism>
<evidence type="ECO:0000313" key="2">
    <source>
        <dbReference type="EMBL" id="TXK03528.1"/>
    </source>
</evidence>
<keyword evidence="3" id="KW-1185">Reference proteome</keyword>
<name>A0A5C8HNI8_9MICO</name>
<dbReference type="Proteomes" id="UP000321196">
    <property type="component" value="Unassembled WGS sequence"/>
</dbReference>
<feature type="region of interest" description="Disordered" evidence="1">
    <location>
        <begin position="38"/>
        <end position="60"/>
    </location>
</feature>
<sequence length="60" mass="6462">MNMVGAIAEDRPHMASGELGFHVLDVLLSAAESASVSERERSRAQWSSSRCFPPASNPFA</sequence>
<protein>
    <submittedName>
        <fullName evidence="2">Uncharacterized protein</fullName>
    </submittedName>
</protein>
<reference evidence="2 3" key="1">
    <citation type="submission" date="2019-08" db="EMBL/GenBank/DDBJ databases">
        <authorList>
            <person name="Dong K."/>
        </authorList>
    </citation>
    <scope>NUCLEOTIDE SEQUENCE [LARGE SCALE GENOMIC DNA]</scope>
    <source>
        <strain evidence="2 3">M4-8</strain>
    </source>
</reference>
<dbReference type="AlphaFoldDB" id="A0A5C8HNI8"/>
<evidence type="ECO:0000313" key="3">
    <source>
        <dbReference type="Proteomes" id="UP000321196"/>
    </source>
</evidence>
<evidence type="ECO:0000256" key="1">
    <source>
        <dbReference type="SAM" id="MobiDB-lite"/>
    </source>
</evidence>
<dbReference type="EMBL" id="VRSW01000004">
    <property type="protein sequence ID" value="TXK03528.1"/>
    <property type="molecule type" value="Genomic_DNA"/>
</dbReference>